<accession>A0ABU3VN27</accession>
<dbReference type="InterPro" id="IPR036291">
    <property type="entry name" value="NAD(P)-bd_dom_sf"/>
</dbReference>
<feature type="binding site" evidence="13">
    <location>
        <begin position="105"/>
        <end position="107"/>
    </location>
    <ligand>
        <name>NAD(+)</name>
        <dbReference type="ChEBI" id="CHEBI:57540"/>
    </ligand>
</feature>
<dbReference type="InterPro" id="IPR000846">
    <property type="entry name" value="DapB_N"/>
</dbReference>
<comment type="caution">
    <text evidence="13">Was originally thought to be a dihydrodipicolinate reductase (DHDPR), catalyzing the conversion of dihydrodipicolinate to tetrahydrodipicolinate. However, it was shown in E.coli that the substrate of the enzymatic reaction is not dihydrodipicolinate (DHDP) but in fact (2S,4S)-4-hydroxy-2,3,4,5-tetrahydrodipicolinic acid (HTPA), the product released by the DapA-catalyzed reaction.</text>
</comment>
<keyword evidence="8 13" id="KW-0457">Lysine biosynthesis</keyword>
<proteinExistence type="inferred from homology"/>
<comment type="similarity">
    <text evidence="1 13">Belongs to the DapB family.</text>
</comment>
<feature type="domain" description="Dihydrodipicolinate reductase C-terminal" evidence="15">
    <location>
        <begin position="137"/>
        <end position="269"/>
    </location>
</feature>
<evidence type="ECO:0000256" key="9">
    <source>
        <dbReference type="ARBA" id="ARBA00037922"/>
    </source>
</evidence>
<keyword evidence="2 13" id="KW-0963">Cytoplasm</keyword>
<comment type="pathway">
    <text evidence="9 13">Amino-acid biosynthesis; L-lysine biosynthesis via DAP pathway; (S)-tetrahydrodipicolinate from L-aspartate: step 4/4.</text>
</comment>
<feature type="binding site" evidence="13">
    <location>
        <begin position="131"/>
        <end position="134"/>
    </location>
    <ligand>
        <name>NAD(+)</name>
        <dbReference type="ChEBI" id="CHEBI:57540"/>
    </ligand>
</feature>
<keyword evidence="6 13" id="KW-0560">Oxidoreductase</keyword>
<evidence type="ECO:0000313" key="16">
    <source>
        <dbReference type="EMBL" id="MDV0444802.1"/>
    </source>
</evidence>
<keyword evidence="5 13" id="KW-0220">Diaminopimelate biosynthesis</keyword>
<keyword evidence="3 13" id="KW-0028">Amino-acid biosynthesis</keyword>
<evidence type="ECO:0000256" key="5">
    <source>
        <dbReference type="ARBA" id="ARBA00022915"/>
    </source>
</evidence>
<dbReference type="InterPro" id="IPR023940">
    <property type="entry name" value="DHDPR_bac"/>
</dbReference>
<dbReference type="GO" id="GO:0008839">
    <property type="term" value="F:4-hydroxy-tetrahydrodipicolinate reductase"/>
    <property type="evidence" value="ECO:0007669"/>
    <property type="project" value="UniProtKB-EC"/>
</dbReference>
<evidence type="ECO:0000259" key="14">
    <source>
        <dbReference type="Pfam" id="PF01113"/>
    </source>
</evidence>
<comment type="subunit">
    <text evidence="13">Homotetramer.</text>
</comment>
<evidence type="ECO:0000256" key="7">
    <source>
        <dbReference type="ARBA" id="ARBA00023027"/>
    </source>
</evidence>
<keyword evidence="4 13" id="KW-0521">NADP</keyword>
<gene>
    <name evidence="13 16" type="primary">dapB</name>
    <name evidence="16" type="ORF">MmiAt1_03430</name>
</gene>
<evidence type="ECO:0000259" key="15">
    <source>
        <dbReference type="Pfam" id="PF05173"/>
    </source>
</evidence>
<evidence type="ECO:0000256" key="1">
    <source>
        <dbReference type="ARBA" id="ARBA00006642"/>
    </source>
</evidence>
<dbReference type="Proteomes" id="UP001272052">
    <property type="component" value="Unassembled WGS sequence"/>
</dbReference>
<dbReference type="Pfam" id="PF05173">
    <property type="entry name" value="DapB_C"/>
    <property type="match status" value="1"/>
</dbReference>
<dbReference type="PIRSF" id="PIRSF000161">
    <property type="entry name" value="DHPR"/>
    <property type="match status" value="1"/>
</dbReference>
<dbReference type="PANTHER" id="PTHR20836">
    <property type="entry name" value="DIHYDRODIPICOLINATE REDUCTASE"/>
    <property type="match status" value="1"/>
</dbReference>
<dbReference type="CDD" id="cd02274">
    <property type="entry name" value="DHDPR_N"/>
    <property type="match status" value="1"/>
</dbReference>
<evidence type="ECO:0000256" key="2">
    <source>
        <dbReference type="ARBA" id="ARBA00022490"/>
    </source>
</evidence>
<evidence type="ECO:0000256" key="12">
    <source>
        <dbReference type="ARBA" id="ARBA00049396"/>
    </source>
</evidence>
<dbReference type="SUPFAM" id="SSF55347">
    <property type="entry name" value="Glyceraldehyde-3-phosphate dehydrogenase-like, C-terminal domain"/>
    <property type="match status" value="1"/>
</dbReference>
<evidence type="ECO:0000313" key="17">
    <source>
        <dbReference type="Proteomes" id="UP001272052"/>
    </source>
</evidence>
<protein>
    <recommendedName>
        <fullName evidence="10 13">4-hydroxy-tetrahydrodipicolinate reductase</fullName>
        <shortName evidence="13">HTPA reductase</shortName>
        <ecNumber evidence="10 13">1.17.1.8</ecNumber>
    </recommendedName>
</protein>
<keyword evidence="7 13" id="KW-0520">NAD</keyword>
<evidence type="ECO:0000256" key="8">
    <source>
        <dbReference type="ARBA" id="ARBA00023154"/>
    </source>
</evidence>
<dbReference type="Gene3D" id="3.30.360.10">
    <property type="entry name" value="Dihydrodipicolinate Reductase, domain 2"/>
    <property type="match status" value="1"/>
</dbReference>
<feature type="active site" description="Proton donor/acceptor" evidence="13">
    <location>
        <position position="164"/>
    </location>
</feature>
<dbReference type="Pfam" id="PF01113">
    <property type="entry name" value="DapB_N"/>
    <property type="match status" value="1"/>
</dbReference>
<evidence type="ECO:0000256" key="3">
    <source>
        <dbReference type="ARBA" id="ARBA00022605"/>
    </source>
</evidence>
<feature type="domain" description="Dihydrodipicolinate reductase N-terminal" evidence="14">
    <location>
        <begin position="9"/>
        <end position="134"/>
    </location>
</feature>
<dbReference type="RefSeq" id="WP_318785213.1">
    <property type="nucleotide sequence ID" value="NZ_JAWDKC010000008.1"/>
</dbReference>
<dbReference type="EMBL" id="JAWDKC010000008">
    <property type="protein sequence ID" value="MDV0444802.1"/>
    <property type="molecule type" value="Genomic_DNA"/>
</dbReference>
<comment type="caution">
    <text evidence="16">The sequence shown here is derived from an EMBL/GenBank/DDBJ whole genome shotgun (WGS) entry which is preliminary data.</text>
</comment>
<evidence type="ECO:0000256" key="11">
    <source>
        <dbReference type="ARBA" id="ARBA00049080"/>
    </source>
</evidence>
<feature type="binding site" evidence="13">
    <location>
        <position position="165"/>
    </location>
    <ligand>
        <name>(S)-2,3,4,5-tetrahydrodipicolinate</name>
        <dbReference type="ChEBI" id="CHEBI:16845"/>
    </ligand>
</feature>
<keyword evidence="17" id="KW-1185">Reference proteome</keyword>
<dbReference type="HAMAP" id="MF_00102">
    <property type="entry name" value="DapB"/>
    <property type="match status" value="1"/>
</dbReference>
<evidence type="ECO:0000256" key="10">
    <source>
        <dbReference type="ARBA" id="ARBA00038983"/>
    </source>
</evidence>
<comment type="caution">
    <text evidence="13">Lacks conserved residue(s) required for the propagation of feature annotation.</text>
</comment>
<evidence type="ECO:0000256" key="6">
    <source>
        <dbReference type="ARBA" id="ARBA00023002"/>
    </source>
</evidence>
<feature type="binding site" evidence="13">
    <location>
        <begin position="14"/>
        <end position="19"/>
    </location>
    <ligand>
        <name>NAD(+)</name>
        <dbReference type="ChEBI" id="CHEBI:57540"/>
    </ligand>
</feature>
<feature type="active site" description="Proton donor" evidence="13">
    <location>
        <position position="168"/>
    </location>
</feature>
<dbReference type="InterPro" id="IPR022663">
    <property type="entry name" value="DapB_C"/>
</dbReference>
<comment type="catalytic activity">
    <reaction evidence="12 13">
        <text>(S)-2,3,4,5-tetrahydrodipicolinate + NAD(+) + H2O = (2S,4S)-4-hydroxy-2,3,4,5-tetrahydrodipicolinate + NADH + H(+)</text>
        <dbReference type="Rhea" id="RHEA:35323"/>
        <dbReference type="ChEBI" id="CHEBI:15377"/>
        <dbReference type="ChEBI" id="CHEBI:15378"/>
        <dbReference type="ChEBI" id="CHEBI:16845"/>
        <dbReference type="ChEBI" id="CHEBI:57540"/>
        <dbReference type="ChEBI" id="CHEBI:57945"/>
        <dbReference type="ChEBI" id="CHEBI:67139"/>
        <dbReference type="EC" id="1.17.1.8"/>
    </reaction>
</comment>
<dbReference type="EC" id="1.17.1.8" evidence="10 13"/>
<dbReference type="PROSITE" id="PS01298">
    <property type="entry name" value="DAPB"/>
    <property type="match status" value="1"/>
</dbReference>
<evidence type="ECO:0000256" key="4">
    <source>
        <dbReference type="ARBA" id="ARBA00022857"/>
    </source>
</evidence>
<evidence type="ECO:0000256" key="13">
    <source>
        <dbReference type="HAMAP-Rule" id="MF_00102"/>
    </source>
</evidence>
<dbReference type="NCBIfam" id="TIGR00036">
    <property type="entry name" value="dapB"/>
    <property type="match status" value="1"/>
</dbReference>
<comment type="subcellular location">
    <subcellularLocation>
        <location evidence="13">Cytoplasm</location>
    </subcellularLocation>
</comment>
<dbReference type="PANTHER" id="PTHR20836:SF0">
    <property type="entry name" value="4-HYDROXY-TETRAHYDRODIPICOLINATE REDUCTASE 1, CHLOROPLASTIC-RELATED"/>
    <property type="match status" value="1"/>
</dbReference>
<name>A0ABU3VN27_9EURY</name>
<sequence>MSESGIEVRAAVIGACGRMGSLIIQRILATEGITLSAAFDVAFIGEDVGDVIRIGKLDVPVSDSKDLVSVLKETKTDVVIDFTIAAATAVNAPAAASAGVNLVIGTTGISPEQRALIDEAIAKYNVGAVISTNYSIGVNVFFKLLEEAAKYLRDDYDIEIIEAHHNQKKDAPSGTAMTAAEILSEALGGKELVFGREGLCPRGKEIGIHAVRGGDIIGDHTAMFIGNSERIELRHQAHTREIFVGGAVLAAKWINAQEKGKVYSMTEVLGF</sequence>
<dbReference type="InterPro" id="IPR022664">
    <property type="entry name" value="DapB_N_CS"/>
</dbReference>
<dbReference type="Gene3D" id="3.40.50.720">
    <property type="entry name" value="NAD(P)-binding Rossmann-like Domain"/>
    <property type="match status" value="1"/>
</dbReference>
<feature type="binding site" evidence="13">
    <location>
        <position position="40"/>
    </location>
    <ligand>
        <name>NAD(+)</name>
        <dbReference type="ChEBI" id="CHEBI:57540"/>
    </ligand>
</feature>
<dbReference type="SUPFAM" id="SSF51735">
    <property type="entry name" value="NAD(P)-binding Rossmann-fold domains"/>
    <property type="match status" value="1"/>
</dbReference>
<comment type="function">
    <text evidence="13">Catalyzes the conversion of 4-hydroxy-tetrahydrodipicolinate (HTPA) to tetrahydrodipicolinate.</text>
</comment>
<organism evidence="16 17">
    <name type="scientific">Methanimicrococcus hacksteinii</name>
    <dbReference type="NCBI Taxonomy" id="3028293"/>
    <lineage>
        <taxon>Archaea</taxon>
        <taxon>Methanobacteriati</taxon>
        <taxon>Methanobacteriota</taxon>
        <taxon>Stenosarchaea group</taxon>
        <taxon>Methanomicrobia</taxon>
        <taxon>Methanosarcinales</taxon>
        <taxon>Methanosarcinaceae</taxon>
        <taxon>Methanimicrococcus</taxon>
    </lineage>
</organism>
<feature type="binding site" evidence="13">
    <location>
        <begin position="174"/>
        <end position="175"/>
    </location>
    <ligand>
        <name>(S)-2,3,4,5-tetrahydrodipicolinate</name>
        <dbReference type="ChEBI" id="CHEBI:16845"/>
    </ligand>
</feature>
<comment type="catalytic activity">
    <reaction evidence="11 13">
        <text>(S)-2,3,4,5-tetrahydrodipicolinate + NADP(+) + H2O = (2S,4S)-4-hydroxy-2,3,4,5-tetrahydrodipicolinate + NADPH + H(+)</text>
        <dbReference type="Rhea" id="RHEA:35331"/>
        <dbReference type="ChEBI" id="CHEBI:15377"/>
        <dbReference type="ChEBI" id="CHEBI:15378"/>
        <dbReference type="ChEBI" id="CHEBI:16845"/>
        <dbReference type="ChEBI" id="CHEBI:57783"/>
        <dbReference type="ChEBI" id="CHEBI:58349"/>
        <dbReference type="ChEBI" id="CHEBI:67139"/>
        <dbReference type="EC" id="1.17.1.8"/>
    </reaction>
</comment>
<reference evidence="16 17" key="1">
    <citation type="submission" date="2023-06" db="EMBL/GenBank/DDBJ databases">
        <title>Genome sequence of Methanimicrococcus sp. At1.</title>
        <authorList>
            <person name="Protasov E."/>
            <person name="Platt K."/>
            <person name="Poehlein A."/>
            <person name="Daniel R."/>
            <person name="Brune A."/>
        </authorList>
    </citation>
    <scope>NUCLEOTIDE SEQUENCE [LARGE SCALE GENOMIC DNA]</scope>
    <source>
        <strain evidence="16 17">At1</strain>
    </source>
</reference>